<keyword evidence="1" id="KW-0472">Membrane</keyword>
<keyword evidence="3" id="KW-1185">Reference proteome</keyword>
<dbReference type="RefSeq" id="WP_387986629.1">
    <property type="nucleotide sequence ID" value="NZ_JBHSGR010000003.1"/>
</dbReference>
<name>A0ABV9LEZ9_9ACTN</name>
<evidence type="ECO:0000256" key="1">
    <source>
        <dbReference type="SAM" id="Phobius"/>
    </source>
</evidence>
<feature type="transmembrane region" description="Helical" evidence="1">
    <location>
        <begin position="105"/>
        <end position="131"/>
    </location>
</feature>
<comment type="caution">
    <text evidence="2">The sequence shown here is derived from an EMBL/GenBank/DDBJ whole genome shotgun (WGS) entry which is preliminary data.</text>
</comment>
<feature type="transmembrane region" description="Helical" evidence="1">
    <location>
        <begin position="78"/>
        <end position="99"/>
    </location>
</feature>
<proteinExistence type="predicted"/>
<dbReference type="EMBL" id="JBHSGR010000003">
    <property type="protein sequence ID" value="MFC4692539.1"/>
    <property type="molecule type" value="Genomic_DNA"/>
</dbReference>
<evidence type="ECO:0000313" key="2">
    <source>
        <dbReference type="EMBL" id="MFC4692539.1"/>
    </source>
</evidence>
<dbReference type="Proteomes" id="UP001596025">
    <property type="component" value="Unassembled WGS sequence"/>
</dbReference>
<feature type="transmembrane region" description="Helical" evidence="1">
    <location>
        <begin position="12"/>
        <end position="38"/>
    </location>
</feature>
<sequence length="137" mass="13976">MTTSSTSPSRMPGTAIAAAAIGALGVLPLALVTVLPFALGGVQSDDVRDWWVYALLLLPVLQVFGVVWLVSRRGRWPLLLGAVGSLGFALLVIATAVAVGEDVGAAPVVVAVCPLVAAGLALSPRVTAWLAGRRRPG</sequence>
<accession>A0ABV9LEZ9</accession>
<protein>
    <submittedName>
        <fullName evidence="2">Uncharacterized protein</fullName>
    </submittedName>
</protein>
<gene>
    <name evidence="2" type="ORF">ACFO3M_03960</name>
</gene>
<reference evidence="3" key="1">
    <citation type="journal article" date="2019" name="Int. J. Syst. Evol. Microbiol.">
        <title>The Global Catalogue of Microorganisms (GCM) 10K type strain sequencing project: providing services to taxonomists for standard genome sequencing and annotation.</title>
        <authorList>
            <consortium name="The Broad Institute Genomics Platform"/>
            <consortium name="The Broad Institute Genome Sequencing Center for Infectious Disease"/>
            <person name="Wu L."/>
            <person name="Ma J."/>
        </authorList>
    </citation>
    <scope>NUCLEOTIDE SEQUENCE [LARGE SCALE GENOMIC DNA]</scope>
    <source>
        <strain evidence="3">CCUG 62763</strain>
    </source>
</reference>
<organism evidence="2 3">
    <name type="scientific">Geodermatophilus arenarius</name>
    <dbReference type="NCBI Taxonomy" id="1137990"/>
    <lineage>
        <taxon>Bacteria</taxon>
        <taxon>Bacillati</taxon>
        <taxon>Actinomycetota</taxon>
        <taxon>Actinomycetes</taxon>
        <taxon>Geodermatophilales</taxon>
        <taxon>Geodermatophilaceae</taxon>
        <taxon>Geodermatophilus</taxon>
    </lineage>
</organism>
<keyword evidence="1" id="KW-0812">Transmembrane</keyword>
<keyword evidence="1" id="KW-1133">Transmembrane helix</keyword>
<evidence type="ECO:0000313" key="3">
    <source>
        <dbReference type="Proteomes" id="UP001596025"/>
    </source>
</evidence>
<feature type="transmembrane region" description="Helical" evidence="1">
    <location>
        <begin position="50"/>
        <end position="71"/>
    </location>
</feature>